<dbReference type="RefSeq" id="WP_093784418.1">
    <property type="nucleotide sequence ID" value="NZ_FNIE01000005.1"/>
</dbReference>
<evidence type="ECO:0000313" key="3">
    <source>
        <dbReference type="Proteomes" id="UP000199341"/>
    </source>
</evidence>
<gene>
    <name evidence="2" type="ORF">SAMN05216259_105117</name>
</gene>
<name>A0A1H0D9A1_9ACTN</name>
<feature type="region of interest" description="Disordered" evidence="1">
    <location>
        <begin position="62"/>
        <end position="112"/>
    </location>
</feature>
<proteinExistence type="predicted"/>
<feature type="compositionally biased region" description="Acidic residues" evidence="1">
    <location>
        <begin position="103"/>
        <end position="112"/>
    </location>
</feature>
<sequence>MPSTRIDRRRPLGLALDVPELRLPLSAEGAAALPELSAGDGPSPFAFRFLVPVPATGGVLPADVGYDEDTQTGTYEGLPPGVYMTKNPPKTYGPTEPTGQMDAPDDPGPSDD</sequence>
<keyword evidence="3" id="KW-1185">Reference proteome</keyword>
<dbReference type="OrthoDB" id="4235272at2"/>
<organism evidence="2 3">
    <name type="scientific">Actinacidiphila guanduensis</name>
    <dbReference type="NCBI Taxonomy" id="310781"/>
    <lineage>
        <taxon>Bacteria</taxon>
        <taxon>Bacillati</taxon>
        <taxon>Actinomycetota</taxon>
        <taxon>Actinomycetes</taxon>
        <taxon>Kitasatosporales</taxon>
        <taxon>Streptomycetaceae</taxon>
        <taxon>Actinacidiphila</taxon>
    </lineage>
</organism>
<dbReference type="EMBL" id="FNIE01000005">
    <property type="protein sequence ID" value="SDN66536.1"/>
    <property type="molecule type" value="Genomic_DNA"/>
</dbReference>
<protein>
    <submittedName>
        <fullName evidence="2">Uncharacterized protein</fullName>
    </submittedName>
</protein>
<accession>A0A1H0D9A1</accession>
<dbReference type="STRING" id="310781.SAMN05216259_105117"/>
<dbReference type="AlphaFoldDB" id="A0A1H0D9A1"/>
<evidence type="ECO:0000313" key="2">
    <source>
        <dbReference type="EMBL" id="SDN66536.1"/>
    </source>
</evidence>
<evidence type="ECO:0000256" key="1">
    <source>
        <dbReference type="SAM" id="MobiDB-lite"/>
    </source>
</evidence>
<dbReference type="Proteomes" id="UP000199341">
    <property type="component" value="Unassembled WGS sequence"/>
</dbReference>
<reference evidence="2 3" key="1">
    <citation type="submission" date="2016-10" db="EMBL/GenBank/DDBJ databases">
        <authorList>
            <person name="de Groot N.N."/>
        </authorList>
    </citation>
    <scope>NUCLEOTIDE SEQUENCE [LARGE SCALE GENOMIC DNA]</scope>
    <source>
        <strain evidence="2 3">CGMCC 4.2022</strain>
    </source>
</reference>